<evidence type="ECO:0000313" key="3">
    <source>
        <dbReference type="EMBL" id="MPL72040.1"/>
    </source>
</evidence>
<organism evidence="3">
    <name type="scientific">bioreactor metagenome</name>
    <dbReference type="NCBI Taxonomy" id="1076179"/>
    <lineage>
        <taxon>unclassified sequences</taxon>
        <taxon>metagenomes</taxon>
        <taxon>ecological metagenomes</taxon>
    </lineage>
</organism>
<evidence type="ECO:0008006" key="4">
    <source>
        <dbReference type="Google" id="ProtNLM"/>
    </source>
</evidence>
<feature type="transmembrane region" description="Helical" evidence="1">
    <location>
        <begin position="138"/>
        <end position="158"/>
    </location>
</feature>
<comment type="caution">
    <text evidence="3">The sequence shown here is derived from an EMBL/GenBank/DDBJ whole genome shotgun (WGS) entry which is preliminary data.</text>
</comment>
<evidence type="ECO:0000256" key="1">
    <source>
        <dbReference type="SAM" id="Phobius"/>
    </source>
</evidence>
<name>A0A644TYR7_9ZZZZ</name>
<feature type="transmembrane region" description="Helical" evidence="1">
    <location>
        <begin position="60"/>
        <end position="84"/>
    </location>
</feature>
<dbReference type="EMBL" id="VSSQ01000006">
    <property type="protein sequence ID" value="MPL58322.1"/>
    <property type="molecule type" value="Genomic_DNA"/>
</dbReference>
<protein>
    <recommendedName>
        <fullName evidence="4">DUF998 domain-containing protein</fullName>
    </recommendedName>
</protein>
<accession>A0A644TYR7</accession>
<feature type="transmembrane region" description="Helical" evidence="1">
    <location>
        <begin position="165"/>
        <end position="185"/>
    </location>
</feature>
<feature type="transmembrane region" description="Helical" evidence="1">
    <location>
        <begin position="96"/>
        <end position="118"/>
    </location>
</feature>
<sequence>MTNKNIKGKNLGNINYKWFISFGAIAACIFTLSWIIQEIFKDSYNPLSMSISSLAVGSLGWIQSITFILTGLLLILFAYGIFNLNKIECQTISKWSYYILIICGISLIGAGFFTTGYINGYSEFNMSTNQLLNSILNQIFLTIFFFGIPIACFIFGNYFTYKRNLVWLIYSFLSGIIILIIFFVTNLGFSNFMGVENYAGLLEKITFTISFFWVFMISLYFLRQR</sequence>
<proteinExistence type="predicted"/>
<dbReference type="EMBL" id="VSSQ01000063">
    <property type="protein sequence ID" value="MPL72040.1"/>
    <property type="molecule type" value="Genomic_DNA"/>
</dbReference>
<reference evidence="3" key="1">
    <citation type="submission" date="2019-08" db="EMBL/GenBank/DDBJ databases">
        <authorList>
            <person name="Kucharzyk K."/>
            <person name="Murdoch R.W."/>
            <person name="Higgins S."/>
            <person name="Loffler F."/>
        </authorList>
    </citation>
    <scope>NUCLEOTIDE SEQUENCE</scope>
</reference>
<dbReference type="InterPro" id="IPR009339">
    <property type="entry name" value="DUF998"/>
</dbReference>
<keyword evidence="1" id="KW-0812">Transmembrane</keyword>
<feature type="transmembrane region" description="Helical" evidence="1">
    <location>
        <begin position="20"/>
        <end position="40"/>
    </location>
</feature>
<dbReference type="Pfam" id="PF06197">
    <property type="entry name" value="DUF998"/>
    <property type="match status" value="1"/>
</dbReference>
<gene>
    <name evidence="2" type="ORF">SDC9_03853</name>
    <name evidence="3" type="ORF">SDC9_17820</name>
</gene>
<keyword evidence="1" id="KW-0472">Membrane</keyword>
<keyword evidence="1" id="KW-1133">Transmembrane helix</keyword>
<feature type="transmembrane region" description="Helical" evidence="1">
    <location>
        <begin position="205"/>
        <end position="222"/>
    </location>
</feature>
<evidence type="ECO:0000313" key="2">
    <source>
        <dbReference type="EMBL" id="MPL58322.1"/>
    </source>
</evidence>
<dbReference type="AlphaFoldDB" id="A0A644TYR7"/>
<dbReference type="PROSITE" id="PS51257">
    <property type="entry name" value="PROKAR_LIPOPROTEIN"/>
    <property type="match status" value="1"/>
</dbReference>